<proteinExistence type="predicted"/>
<keyword evidence="2" id="KW-0238">DNA-binding</keyword>
<dbReference type="InterPro" id="IPR029062">
    <property type="entry name" value="Class_I_gatase-like"/>
</dbReference>
<dbReference type="InterPro" id="IPR009057">
    <property type="entry name" value="Homeodomain-like_sf"/>
</dbReference>
<evidence type="ECO:0000259" key="4">
    <source>
        <dbReference type="PROSITE" id="PS01124"/>
    </source>
</evidence>
<dbReference type="Pfam" id="PF01965">
    <property type="entry name" value="DJ-1_PfpI"/>
    <property type="match status" value="1"/>
</dbReference>
<keyword evidence="1" id="KW-0805">Transcription regulation</keyword>
<accession>A0AA48HGQ8</accession>
<dbReference type="CDD" id="cd03137">
    <property type="entry name" value="GATase1_AraC_1"/>
    <property type="match status" value="1"/>
</dbReference>
<dbReference type="Gene3D" id="1.10.10.60">
    <property type="entry name" value="Homeodomain-like"/>
    <property type="match status" value="1"/>
</dbReference>
<evidence type="ECO:0000313" key="5">
    <source>
        <dbReference type="EMBL" id="BDX05019.1"/>
    </source>
</evidence>
<dbReference type="InterPro" id="IPR018060">
    <property type="entry name" value="HTH_AraC"/>
</dbReference>
<evidence type="ECO:0000256" key="2">
    <source>
        <dbReference type="ARBA" id="ARBA00023125"/>
    </source>
</evidence>
<dbReference type="Gene3D" id="3.40.50.880">
    <property type="match status" value="1"/>
</dbReference>
<reference evidence="5" key="1">
    <citation type="submission" date="2023-01" db="EMBL/GenBank/DDBJ databases">
        <title>Complete genome sequence of Planctobacterium marinum strain Dej080120_11.</title>
        <authorList>
            <person name="Ueki S."/>
            <person name="Maruyama F."/>
        </authorList>
    </citation>
    <scope>NUCLEOTIDE SEQUENCE</scope>
    <source>
        <strain evidence="5">Dej080120_11</strain>
    </source>
</reference>
<dbReference type="EMBL" id="AP027272">
    <property type="protein sequence ID" value="BDX05019.1"/>
    <property type="molecule type" value="Genomic_DNA"/>
</dbReference>
<dbReference type="RefSeq" id="WP_338290942.1">
    <property type="nucleotide sequence ID" value="NZ_AP027272.1"/>
</dbReference>
<dbReference type="AlphaFoldDB" id="A0AA48HGQ8"/>
<dbReference type="InterPro" id="IPR052158">
    <property type="entry name" value="INH-QAR"/>
</dbReference>
<dbReference type="SUPFAM" id="SSF46689">
    <property type="entry name" value="Homeodomain-like"/>
    <property type="match status" value="2"/>
</dbReference>
<protein>
    <submittedName>
        <fullName evidence="5">Transcriptional regulator FtrA</fullName>
    </submittedName>
</protein>
<dbReference type="PROSITE" id="PS00041">
    <property type="entry name" value="HTH_ARAC_FAMILY_1"/>
    <property type="match status" value="1"/>
</dbReference>
<dbReference type="GO" id="GO:0003700">
    <property type="term" value="F:DNA-binding transcription factor activity"/>
    <property type="evidence" value="ECO:0007669"/>
    <property type="project" value="InterPro"/>
</dbReference>
<dbReference type="KEGG" id="pmaw:MACH26_05400"/>
<dbReference type="InterPro" id="IPR018062">
    <property type="entry name" value="HTH_AraC-typ_CS"/>
</dbReference>
<organism evidence="5 6">
    <name type="scientific">Planctobacterium marinum</name>
    <dbReference type="NCBI Taxonomy" id="1631968"/>
    <lineage>
        <taxon>Bacteria</taxon>
        <taxon>Pseudomonadati</taxon>
        <taxon>Pseudomonadota</taxon>
        <taxon>Gammaproteobacteria</taxon>
        <taxon>Alteromonadales</taxon>
        <taxon>Alteromonadaceae</taxon>
        <taxon>Planctobacterium</taxon>
    </lineage>
</organism>
<name>A0AA48HGQ8_9ALTE</name>
<dbReference type="PROSITE" id="PS01124">
    <property type="entry name" value="HTH_ARAC_FAMILY_2"/>
    <property type="match status" value="1"/>
</dbReference>
<keyword evidence="6" id="KW-1185">Reference proteome</keyword>
<evidence type="ECO:0000256" key="3">
    <source>
        <dbReference type="ARBA" id="ARBA00023163"/>
    </source>
</evidence>
<dbReference type="SUPFAM" id="SSF52317">
    <property type="entry name" value="Class I glutamine amidotransferase-like"/>
    <property type="match status" value="1"/>
</dbReference>
<gene>
    <name evidence="5" type="primary">ftrA</name>
    <name evidence="5" type="ORF">MACH26_05400</name>
</gene>
<feature type="domain" description="HTH araC/xylS-type" evidence="4">
    <location>
        <begin position="210"/>
        <end position="308"/>
    </location>
</feature>
<sequence>MKKVAILTFDQQALFELGCATELFALSRPDIENWYQTEIVSFESGLLAATGGIQIQSKSVNHLNEYDMLVIPSWSAKPRTIQPELKSAIMKMHYQGKRILTFCSGAFLLAELGLLRARKATTHWMYKDAFTARFPDCEYVEDVLYVYDGEIGCSAGSSAAIDLGIEVIRQDYGHEIANKVARRLVLAAHRSGGQSQYVDKPVPKGRNLFSETLDWAVENLDQKLDIDTLARQASMSRRTFDRKFRKTFNMSANAWLIEQRVALAKQLLEETAHNIERVAQYAGFDNAMTLRHHFRNLVNITPTRYREQFKDQNKDLQKSA</sequence>
<keyword evidence="3" id="KW-0804">Transcription</keyword>
<dbReference type="PANTHER" id="PTHR43130">
    <property type="entry name" value="ARAC-FAMILY TRANSCRIPTIONAL REGULATOR"/>
    <property type="match status" value="1"/>
</dbReference>
<evidence type="ECO:0000256" key="1">
    <source>
        <dbReference type="ARBA" id="ARBA00023015"/>
    </source>
</evidence>
<dbReference type="SMART" id="SM00342">
    <property type="entry name" value="HTH_ARAC"/>
    <property type="match status" value="1"/>
</dbReference>
<dbReference type="Pfam" id="PF12833">
    <property type="entry name" value="HTH_18"/>
    <property type="match status" value="1"/>
</dbReference>
<evidence type="ECO:0000313" key="6">
    <source>
        <dbReference type="Proteomes" id="UP001333710"/>
    </source>
</evidence>
<dbReference type="Proteomes" id="UP001333710">
    <property type="component" value="Chromosome"/>
</dbReference>
<dbReference type="GO" id="GO:0043565">
    <property type="term" value="F:sequence-specific DNA binding"/>
    <property type="evidence" value="ECO:0007669"/>
    <property type="project" value="InterPro"/>
</dbReference>
<dbReference type="InterPro" id="IPR002818">
    <property type="entry name" value="DJ-1/PfpI"/>
</dbReference>
<dbReference type="PANTHER" id="PTHR43130:SF3">
    <property type="entry name" value="HTH-TYPE TRANSCRIPTIONAL REGULATOR RV1931C"/>
    <property type="match status" value="1"/>
</dbReference>